<dbReference type="GO" id="GO:0051537">
    <property type="term" value="F:2 iron, 2 sulfur cluster binding"/>
    <property type="evidence" value="ECO:0007669"/>
    <property type="project" value="UniProtKB-KW"/>
</dbReference>
<dbReference type="InterPro" id="IPR036884">
    <property type="entry name" value="2Fe-2S-bd_dom_sf"/>
</dbReference>
<keyword evidence="1" id="KW-0001">2Fe-2S</keyword>
<dbReference type="InterPro" id="IPR001041">
    <property type="entry name" value="2Fe-2S_ferredoxin-type"/>
</dbReference>
<protein>
    <submittedName>
        <fullName evidence="8">2Fe-2S iron-sulfur cluster binding domain-containing protein</fullName>
    </submittedName>
</protein>
<evidence type="ECO:0000256" key="3">
    <source>
        <dbReference type="ARBA" id="ARBA00023002"/>
    </source>
</evidence>
<dbReference type="InterPro" id="IPR036010">
    <property type="entry name" value="2Fe-2S_ferredoxin-like_sf"/>
</dbReference>
<feature type="domain" description="2Fe-2S ferredoxin-type" evidence="7">
    <location>
        <begin position="7"/>
        <end position="83"/>
    </location>
</feature>
<organism evidence="8 9">
    <name type="scientific">Pacificispira spongiicola</name>
    <dbReference type="NCBI Taxonomy" id="2729598"/>
    <lineage>
        <taxon>Bacteria</taxon>
        <taxon>Pseudomonadati</taxon>
        <taxon>Pseudomonadota</taxon>
        <taxon>Alphaproteobacteria</taxon>
        <taxon>Rhodospirillales</taxon>
        <taxon>Rhodospirillaceae</taxon>
        <taxon>Pacificispira</taxon>
    </lineage>
</organism>
<evidence type="ECO:0000256" key="4">
    <source>
        <dbReference type="ARBA" id="ARBA00023004"/>
    </source>
</evidence>
<evidence type="ECO:0000313" key="8">
    <source>
        <dbReference type="EMBL" id="NMM43408.1"/>
    </source>
</evidence>
<dbReference type="PROSITE" id="PS00197">
    <property type="entry name" value="2FE2S_FER_1"/>
    <property type="match status" value="1"/>
</dbReference>
<keyword evidence="3" id="KW-0560">Oxidoreductase</keyword>
<dbReference type="InterPro" id="IPR012675">
    <property type="entry name" value="Beta-grasp_dom_sf"/>
</dbReference>
<dbReference type="CDD" id="cd00207">
    <property type="entry name" value="fer2"/>
    <property type="match status" value="1"/>
</dbReference>
<dbReference type="GO" id="GO:0046872">
    <property type="term" value="F:metal ion binding"/>
    <property type="evidence" value="ECO:0007669"/>
    <property type="project" value="UniProtKB-KW"/>
</dbReference>
<dbReference type="PANTHER" id="PTHR44379">
    <property type="entry name" value="OXIDOREDUCTASE WITH IRON-SULFUR SUBUNIT"/>
    <property type="match status" value="1"/>
</dbReference>
<dbReference type="InterPro" id="IPR023393">
    <property type="entry name" value="START-like_dom_sf"/>
</dbReference>
<dbReference type="FunFam" id="3.10.20.30:FF:000020">
    <property type="entry name" value="Xanthine dehydrogenase iron-sulfur subunit"/>
    <property type="match status" value="1"/>
</dbReference>
<name>A0A7Y0DXH0_9PROT</name>
<dbReference type="PANTHER" id="PTHR44379:SF8">
    <property type="entry name" value="XANTHINE DEHYDROGENASE IRON-SULFUR-BINDING SUBUNIT XDHC-RELATED"/>
    <property type="match status" value="1"/>
</dbReference>
<dbReference type="RefSeq" id="WP_169623688.1">
    <property type="nucleotide sequence ID" value="NZ_JABBNT010000001.1"/>
</dbReference>
<dbReference type="PROSITE" id="PS51085">
    <property type="entry name" value="2FE2S_FER_2"/>
    <property type="match status" value="1"/>
</dbReference>
<evidence type="ECO:0000256" key="5">
    <source>
        <dbReference type="ARBA" id="ARBA00023014"/>
    </source>
</evidence>
<dbReference type="CDD" id="cd07823">
    <property type="entry name" value="SRPBCC_5"/>
    <property type="match status" value="1"/>
</dbReference>
<proteinExistence type="predicted"/>
<keyword evidence="5" id="KW-0411">Iron-sulfur</keyword>
<keyword evidence="2" id="KW-0479">Metal-binding</keyword>
<dbReference type="Proteomes" id="UP000539372">
    <property type="component" value="Unassembled WGS sequence"/>
</dbReference>
<evidence type="ECO:0000313" key="9">
    <source>
        <dbReference type="Proteomes" id="UP000539372"/>
    </source>
</evidence>
<reference evidence="8 9" key="1">
    <citation type="submission" date="2020-04" db="EMBL/GenBank/DDBJ databases">
        <title>Rhodospirillaceae bacterium KN72 isolated from deep sea.</title>
        <authorList>
            <person name="Zhang D.-C."/>
        </authorList>
    </citation>
    <scope>NUCLEOTIDE SEQUENCE [LARGE SCALE GENOMIC DNA]</scope>
    <source>
        <strain evidence="8 9">KN72</strain>
    </source>
</reference>
<dbReference type="Pfam" id="PF01799">
    <property type="entry name" value="Fer2_2"/>
    <property type="match status" value="1"/>
</dbReference>
<accession>A0A7Y0DXH0</accession>
<gene>
    <name evidence="8" type="ORF">HH303_02880</name>
</gene>
<sequence length="381" mass="40975">MSNIQPTPITLTVNGRKATVLATPRTQLAEVLRDQMNLTATHLACEQGVCGACTVRMNGRPVRSCLTFANSCDGAEIETLEGYDGDTLMDRLREAFNRNHALQCGFCTPGMLATSRDIVARLETPDEAVIRHELSGNLCRCTGYMGIVDSIRQVIEERNALGIAAEPAASFPEPDAAGFTPFEAEVTAAEKPEAGAAQGKTVIQDGWTVVSRRVTLDHAPDAVWDHFSDLNAVARCLPGAELTGHDAETFAGFVAVSFGPIKAKFEGEGHYTFDPATHTGRVEGRGKDRGGQSNVEGHMTYSVHPAESGDNSAVDVDFKFRIEGLLGQFNRPELVNGLVNHILAEFTANCDAVLSGGEVRESRGVSAWALLRSLIVSLFKK</sequence>
<feature type="compositionally biased region" description="Basic and acidic residues" evidence="6">
    <location>
        <begin position="280"/>
        <end position="290"/>
    </location>
</feature>
<dbReference type="Gene3D" id="3.10.20.30">
    <property type="match status" value="1"/>
</dbReference>
<evidence type="ECO:0000256" key="1">
    <source>
        <dbReference type="ARBA" id="ARBA00022714"/>
    </source>
</evidence>
<keyword evidence="4" id="KW-0408">Iron</keyword>
<evidence type="ECO:0000256" key="2">
    <source>
        <dbReference type="ARBA" id="ARBA00022723"/>
    </source>
</evidence>
<dbReference type="EMBL" id="JABBNT010000001">
    <property type="protein sequence ID" value="NMM43408.1"/>
    <property type="molecule type" value="Genomic_DNA"/>
</dbReference>
<dbReference type="Pfam" id="PF00111">
    <property type="entry name" value="Fer2"/>
    <property type="match status" value="1"/>
</dbReference>
<feature type="region of interest" description="Disordered" evidence="6">
    <location>
        <begin position="274"/>
        <end position="293"/>
    </location>
</feature>
<dbReference type="InterPro" id="IPR006058">
    <property type="entry name" value="2Fe2S_fd_BS"/>
</dbReference>
<dbReference type="SUPFAM" id="SSF54292">
    <property type="entry name" value="2Fe-2S ferredoxin-like"/>
    <property type="match status" value="1"/>
</dbReference>
<dbReference type="SUPFAM" id="SSF55961">
    <property type="entry name" value="Bet v1-like"/>
    <property type="match status" value="1"/>
</dbReference>
<keyword evidence="9" id="KW-1185">Reference proteome</keyword>
<comment type="caution">
    <text evidence="8">The sequence shown here is derived from an EMBL/GenBank/DDBJ whole genome shotgun (WGS) entry which is preliminary data.</text>
</comment>
<dbReference type="Gene3D" id="3.30.530.20">
    <property type="match status" value="1"/>
</dbReference>
<dbReference type="AlphaFoldDB" id="A0A7Y0DXH0"/>
<dbReference type="Pfam" id="PF06240">
    <property type="entry name" value="COXG"/>
    <property type="match status" value="1"/>
</dbReference>
<dbReference type="GO" id="GO:0016491">
    <property type="term" value="F:oxidoreductase activity"/>
    <property type="evidence" value="ECO:0007669"/>
    <property type="project" value="UniProtKB-KW"/>
</dbReference>
<dbReference type="InterPro" id="IPR010419">
    <property type="entry name" value="CO_DH_gsu"/>
</dbReference>
<evidence type="ECO:0000256" key="6">
    <source>
        <dbReference type="SAM" id="MobiDB-lite"/>
    </source>
</evidence>
<dbReference type="InterPro" id="IPR051452">
    <property type="entry name" value="Diverse_Oxidoreductases"/>
</dbReference>
<dbReference type="Gene3D" id="1.10.150.120">
    <property type="entry name" value="[2Fe-2S]-binding domain"/>
    <property type="match status" value="1"/>
</dbReference>
<dbReference type="SUPFAM" id="SSF47741">
    <property type="entry name" value="CO dehydrogenase ISP C-domain like"/>
    <property type="match status" value="1"/>
</dbReference>
<evidence type="ECO:0000259" key="7">
    <source>
        <dbReference type="PROSITE" id="PS51085"/>
    </source>
</evidence>
<dbReference type="InterPro" id="IPR002888">
    <property type="entry name" value="2Fe-2S-bd"/>
</dbReference>